<dbReference type="Pfam" id="PF10825">
    <property type="entry name" value="DUF2752"/>
    <property type="match status" value="1"/>
</dbReference>
<name>A0AA48HA07_9BACT</name>
<dbReference type="EMBL" id="AP027081">
    <property type="protein sequence ID" value="BDU78643.1"/>
    <property type="molecule type" value="Genomic_DNA"/>
</dbReference>
<dbReference type="KEGG" id="msea:METESE_36010"/>
<protein>
    <recommendedName>
        <fullName evidence="4">DUF2752 domain-containing protein</fullName>
    </recommendedName>
</protein>
<accession>A0AA48HA07</accession>
<evidence type="ECO:0000256" key="1">
    <source>
        <dbReference type="SAM" id="Phobius"/>
    </source>
</evidence>
<dbReference type="InterPro" id="IPR021215">
    <property type="entry name" value="DUF2752"/>
</dbReference>
<feature type="transmembrane region" description="Helical" evidence="1">
    <location>
        <begin position="92"/>
        <end position="110"/>
    </location>
</feature>
<proteinExistence type="predicted"/>
<dbReference type="RefSeq" id="WP_316410767.1">
    <property type="nucleotide sequence ID" value="NZ_AP027081.1"/>
</dbReference>
<feature type="transmembrane region" description="Helical" evidence="1">
    <location>
        <begin position="61"/>
        <end position="80"/>
    </location>
</feature>
<keyword evidence="3" id="KW-1185">Reference proteome</keyword>
<evidence type="ECO:0008006" key="4">
    <source>
        <dbReference type="Google" id="ProtNLM"/>
    </source>
</evidence>
<reference evidence="2" key="1">
    <citation type="journal article" date="2023" name="Int. J. Syst. Evol. Microbiol.">
        <title>Mesoterricola silvestris gen. nov., sp. nov., Mesoterricola sediminis sp. nov., Geothrix oryzae sp. nov., Geothrix edaphica sp. nov., Geothrix rubra sp. nov., and Geothrix limicola sp. nov., six novel members of Acidobacteriota isolated from soils.</title>
        <authorList>
            <person name="Itoh H."/>
            <person name="Sugisawa Y."/>
            <person name="Mise K."/>
            <person name="Xu Z."/>
            <person name="Kuniyasu M."/>
            <person name="Ushijima N."/>
            <person name="Kawano K."/>
            <person name="Kobayashi E."/>
            <person name="Shiratori Y."/>
            <person name="Masuda Y."/>
            <person name="Senoo K."/>
        </authorList>
    </citation>
    <scope>NUCLEOTIDE SEQUENCE</scope>
    <source>
        <strain evidence="2">W786</strain>
    </source>
</reference>
<dbReference type="Proteomes" id="UP001228113">
    <property type="component" value="Chromosome"/>
</dbReference>
<dbReference type="AlphaFoldDB" id="A0AA48HA07"/>
<organism evidence="2 3">
    <name type="scientific">Mesoterricola sediminis</name>
    <dbReference type="NCBI Taxonomy" id="2927980"/>
    <lineage>
        <taxon>Bacteria</taxon>
        <taxon>Pseudomonadati</taxon>
        <taxon>Acidobacteriota</taxon>
        <taxon>Holophagae</taxon>
        <taxon>Holophagales</taxon>
        <taxon>Holophagaceae</taxon>
        <taxon>Mesoterricola</taxon>
    </lineage>
</organism>
<keyword evidence="1" id="KW-1133">Transmembrane helix</keyword>
<sequence>MRHRTPLIAAAAFLGLGLAAALQAWTGLGGCAFRELTGRPCPTCGGSRAALALLTGHPLAALAWNPLAVLAPPVLLLLAACRRRLDGVPRRVWILGGVATVLANWLYLLVRG</sequence>
<evidence type="ECO:0000313" key="2">
    <source>
        <dbReference type="EMBL" id="BDU78643.1"/>
    </source>
</evidence>
<dbReference type="PROSITE" id="PS51257">
    <property type="entry name" value="PROKAR_LIPOPROTEIN"/>
    <property type="match status" value="1"/>
</dbReference>
<keyword evidence="1" id="KW-0812">Transmembrane</keyword>
<evidence type="ECO:0000313" key="3">
    <source>
        <dbReference type="Proteomes" id="UP001228113"/>
    </source>
</evidence>
<gene>
    <name evidence="2" type="ORF">METESE_36010</name>
</gene>
<keyword evidence="1" id="KW-0472">Membrane</keyword>